<accession>A0A2A4SSY2</accession>
<comment type="function">
    <text evidence="9">Catalyzes hydrolysis of the D-alanyl-D-alanine dipeptide.</text>
</comment>
<name>A0A2A4SSY2_9DELT</name>
<feature type="binding site" evidence="9">
    <location>
        <position position="143"/>
    </location>
    <ligand>
        <name>Zn(2+)</name>
        <dbReference type="ChEBI" id="CHEBI:29105"/>
        <note>catalytic</note>
    </ligand>
</feature>
<comment type="similarity">
    <text evidence="9">Belongs to the peptidase M15D family.</text>
</comment>
<evidence type="ECO:0000313" key="10">
    <source>
        <dbReference type="EMBL" id="PCI24322.1"/>
    </source>
</evidence>
<dbReference type="CDD" id="cd14843">
    <property type="entry name" value="D-Ala-D-Ala_dipeptidase_like"/>
    <property type="match status" value="1"/>
</dbReference>
<dbReference type="GO" id="GO:0071555">
    <property type="term" value="P:cell wall organization"/>
    <property type="evidence" value="ECO:0007669"/>
    <property type="project" value="UniProtKB-KW"/>
</dbReference>
<comment type="caution">
    <text evidence="10">The sequence shown here is derived from an EMBL/GenBank/DDBJ whole genome shotgun (WGS) entry which is preliminary data.</text>
</comment>
<feature type="active site" description="Proton donor/acceptor" evidence="9">
    <location>
        <position position="204"/>
    </location>
</feature>
<keyword evidence="6 9" id="KW-0224">Dipeptidase</keyword>
<dbReference type="Proteomes" id="UP000218113">
    <property type="component" value="Unassembled WGS sequence"/>
</dbReference>
<dbReference type="SUPFAM" id="SSF55166">
    <property type="entry name" value="Hedgehog/DD-peptidase"/>
    <property type="match status" value="1"/>
</dbReference>
<keyword evidence="7 9" id="KW-0482">Metalloprotease</keyword>
<dbReference type="EC" id="3.4.13.22" evidence="9"/>
<evidence type="ECO:0000256" key="2">
    <source>
        <dbReference type="ARBA" id="ARBA00022670"/>
    </source>
</evidence>
<evidence type="ECO:0000256" key="9">
    <source>
        <dbReference type="HAMAP-Rule" id="MF_01924"/>
    </source>
</evidence>
<keyword evidence="5 9" id="KW-0862">Zinc</keyword>
<dbReference type="EMBL" id="NVSR01000124">
    <property type="protein sequence ID" value="PCI24322.1"/>
    <property type="molecule type" value="Genomic_DNA"/>
</dbReference>
<dbReference type="Gene3D" id="3.30.1380.10">
    <property type="match status" value="1"/>
</dbReference>
<dbReference type="HAMAP" id="MF_01924">
    <property type="entry name" value="A_A_dipeptidase"/>
    <property type="match status" value="1"/>
</dbReference>
<evidence type="ECO:0000256" key="3">
    <source>
        <dbReference type="ARBA" id="ARBA00022723"/>
    </source>
</evidence>
<comment type="catalytic activity">
    <reaction evidence="1 9">
        <text>D-alanyl-D-alanine + H2O = 2 D-alanine</text>
        <dbReference type="Rhea" id="RHEA:20661"/>
        <dbReference type="ChEBI" id="CHEBI:15377"/>
        <dbReference type="ChEBI" id="CHEBI:57416"/>
        <dbReference type="ChEBI" id="CHEBI:57822"/>
        <dbReference type="EC" id="3.4.13.22"/>
    </reaction>
</comment>
<feature type="binding site" evidence="9">
    <location>
        <position position="136"/>
    </location>
    <ligand>
        <name>Zn(2+)</name>
        <dbReference type="ChEBI" id="CHEBI:29105"/>
        <note>catalytic</note>
    </ligand>
</feature>
<dbReference type="GO" id="GO:0008270">
    <property type="term" value="F:zinc ion binding"/>
    <property type="evidence" value="ECO:0007669"/>
    <property type="project" value="UniProtKB-UniRule"/>
</dbReference>
<keyword evidence="8" id="KW-0961">Cell wall biogenesis/degradation</keyword>
<evidence type="ECO:0000256" key="8">
    <source>
        <dbReference type="ARBA" id="ARBA00023316"/>
    </source>
</evidence>
<sequence>MAVIVNQKIEYRKILIAAPEVQAIPVFDCNEPLVEMKECYLTQATKAALRISKSTLVRETVREKLQEAQQLLPKGLQIRLYEGYRSLEQQEIEFCEKLAIVQKDNPELSPEEAFIETTKLVSPIHNLDGSTNIPPHSTGAAVDIEIIDNQGTLLDFGMEIENWAVVTPSLCETGCKEISSEAQTNRDLLFQVMTRVGFVNYYTEWWHFSYGDKYWAFQLRQKNAIYGCYN</sequence>
<evidence type="ECO:0000256" key="7">
    <source>
        <dbReference type="ARBA" id="ARBA00023049"/>
    </source>
</evidence>
<feature type="binding site" evidence="9">
    <location>
        <position position="207"/>
    </location>
    <ligand>
        <name>Zn(2+)</name>
        <dbReference type="ChEBI" id="CHEBI:29105"/>
        <note>catalytic</note>
    </ligand>
</feature>
<dbReference type="GO" id="GO:0160237">
    <property type="term" value="F:D-Ala-D-Ala dipeptidase activity"/>
    <property type="evidence" value="ECO:0007669"/>
    <property type="project" value="UniProtKB-EC"/>
</dbReference>
<comment type="cofactor">
    <cofactor evidence="9">
        <name>Zn(2+)</name>
        <dbReference type="ChEBI" id="CHEBI:29105"/>
    </cofactor>
    <text evidence="9">Binds 1 zinc ion per subunit.</text>
</comment>
<keyword evidence="4 9" id="KW-0378">Hydrolase</keyword>
<keyword evidence="3 9" id="KW-0479">Metal-binding</keyword>
<evidence type="ECO:0000256" key="6">
    <source>
        <dbReference type="ARBA" id="ARBA00022997"/>
    </source>
</evidence>
<dbReference type="GO" id="GO:0008237">
    <property type="term" value="F:metallopeptidase activity"/>
    <property type="evidence" value="ECO:0007669"/>
    <property type="project" value="UniProtKB-KW"/>
</dbReference>
<dbReference type="InterPro" id="IPR000755">
    <property type="entry name" value="A_A_dipeptidase"/>
</dbReference>
<dbReference type="PANTHER" id="PTHR43126">
    <property type="entry name" value="D-ALANYL-D-ALANINE DIPEPTIDASE"/>
    <property type="match status" value="1"/>
</dbReference>
<dbReference type="AlphaFoldDB" id="A0A2A4SSY2"/>
<evidence type="ECO:0000313" key="11">
    <source>
        <dbReference type="Proteomes" id="UP000218113"/>
    </source>
</evidence>
<organism evidence="10 11">
    <name type="scientific">SAR324 cluster bacterium</name>
    <dbReference type="NCBI Taxonomy" id="2024889"/>
    <lineage>
        <taxon>Bacteria</taxon>
        <taxon>Deltaproteobacteria</taxon>
        <taxon>SAR324 cluster</taxon>
    </lineage>
</organism>
<dbReference type="InterPro" id="IPR009045">
    <property type="entry name" value="Zn_M74/Hedgehog-like"/>
</dbReference>
<keyword evidence="2 9" id="KW-0645">Protease</keyword>
<dbReference type="PANTHER" id="PTHR43126:SF2">
    <property type="entry name" value="D-ALANYL-D-ALANINE DIPEPTIDASE"/>
    <property type="match status" value="1"/>
</dbReference>
<dbReference type="GO" id="GO:0006508">
    <property type="term" value="P:proteolysis"/>
    <property type="evidence" value="ECO:0007669"/>
    <property type="project" value="UniProtKB-KW"/>
</dbReference>
<proteinExistence type="inferred from homology"/>
<feature type="site" description="Transition state stabilizer" evidence="9">
    <location>
        <position position="85"/>
    </location>
</feature>
<reference evidence="11" key="1">
    <citation type="submission" date="2017-08" db="EMBL/GenBank/DDBJ databases">
        <title>A dynamic microbial community with high functional redundancy inhabits the cold, oxic subseafloor aquifer.</title>
        <authorList>
            <person name="Tully B.J."/>
            <person name="Wheat C.G."/>
            <person name="Glazer B.T."/>
            <person name="Huber J.A."/>
        </authorList>
    </citation>
    <scope>NUCLEOTIDE SEQUENCE [LARGE SCALE GENOMIC DNA]</scope>
</reference>
<gene>
    <name evidence="10" type="ORF">COB67_11690</name>
</gene>
<evidence type="ECO:0000256" key="5">
    <source>
        <dbReference type="ARBA" id="ARBA00022833"/>
    </source>
</evidence>
<evidence type="ECO:0000256" key="1">
    <source>
        <dbReference type="ARBA" id="ARBA00001362"/>
    </source>
</evidence>
<protein>
    <recommendedName>
        <fullName evidence="9">D-alanyl-D-alanine dipeptidase</fullName>
        <shortName evidence="9">D-Ala-D-Ala dipeptidase</shortName>
        <ecNumber evidence="9">3.4.13.22</ecNumber>
    </recommendedName>
</protein>
<evidence type="ECO:0000256" key="4">
    <source>
        <dbReference type="ARBA" id="ARBA00022801"/>
    </source>
</evidence>
<dbReference type="Pfam" id="PF01427">
    <property type="entry name" value="Peptidase_M15"/>
    <property type="match status" value="1"/>
</dbReference>